<organism evidence="2 3">
    <name type="scientific">Coccomyxa subellipsoidea</name>
    <dbReference type="NCBI Taxonomy" id="248742"/>
    <lineage>
        <taxon>Eukaryota</taxon>
        <taxon>Viridiplantae</taxon>
        <taxon>Chlorophyta</taxon>
        <taxon>core chlorophytes</taxon>
        <taxon>Trebouxiophyceae</taxon>
        <taxon>Trebouxiophyceae incertae sedis</taxon>
        <taxon>Coccomyxaceae</taxon>
        <taxon>Coccomyxa</taxon>
    </lineage>
</organism>
<sequence length="84" mass="8424">MPAEISALLLAGFVVCGCAVGMPAAVFHPNSVRKTCIGRCSGASRSTGSSDSFLLTPPASRRPAATVTAFTIGCSLGEAKLAIP</sequence>
<evidence type="ECO:0008006" key="4">
    <source>
        <dbReference type="Google" id="ProtNLM"/>
    </source>
</evidence>
<feature type="chain" id="PRO_5047208244" description="Secreted protein" evidence="1">
    <location>
        <begin position="20"/>
        <end position="84"/>
    </location>
</feature>
<evidence type="ECO:0000313" key="3">
    <source>
        <dbReference type="Proteomes" id="UP001491310"/>
    </source>
</evidence>
<evidence type="ECO:0000256" key="1">
    <source>
        <dbReference type="SAM" id="SignalP"/>
    </source>
</evidence>
<evidence type="ECO:0000313" key="2">
    <source>
        <dbReference type="EMBL" id="KAK9901214.1"/>
    </source>
</evidence>
<gene>
    <name evidence="2" type="ORF">WJX75_000540</name>
</gene>
<reference evidence="2 3" key="1">
    <citation type="journal article" date="2024" name="Nat. Commun.">
        <title>Phylogenomics reveals the evolutionary origins of lichenization in chlorophyte algae.</title>
        <authorList>
            <person name="Puginier C."/>
            <person name="Libourel C."/>
            <person name="Otte J."/>
            <person name="Skaloud P."/>
            <person name="Haon M."/>
            <person name="Grisel S."/>
            <person name="Petersen M."/>
            <person name="Berrin J.G."/>
            <person name="Delaux P.M."/>
            <person name="Dal Grande F."/>
            <person name="Keller J."/>
        </authorList>
    </citation>
    <scope>NUCLEOTIDE SEQUENCE [LARGE SCALE GENOMIC DNA]</scope>
    <source>
        <strain evidence="2 3">SAG 216-7</strain>
    </source>
</reference>
<comment type="caution">
    <text evidence="2">The sequence shown here is derived from an EMBL/GenBank/DDBJ whole genome shotgun (WGS) entry which is preliminary data.</text>
</comment>
<name>A0ABR2YB34_9CHLO</name>
<protein>
    <recommendedName>
        <fullName evidence="4">Secreted protein</fullName>
    </recommendedName>
</protein>
<proteinExistence type="predicted"/>
<keyword evidence="3" id="KW-1185">Reference proteome</keyword>
<keyword evidence="1" id="KW-0732">Signal</keyword>
<accession>A0ABR2YB34</accession>
<dbReference type="EMBL" id="JALJOT010000018">
    <property type="protein sequence ID" value="KAK9901214.1"/>
    <property type="molecule type" value="Genomic_DNA"/>
</dbReference>
<feature type="signal peptide" evidence="1">
    <location>
        <begin position="1"/>
        <end position="19"/>
    </location>
</feature>
<dbReference type="Proteomes" id="UP001491310">
    <property type="component" value="Unassembled WGS sequence"/>
</dbReference>